<dbReference type="Pfam" id="PF03321">
    <property type="entry name" value="GH3"/>
    <property type="match status" value="1"/>
</dbReference>
<organism evidence="1 2">
    <name type="scientific">Adiantum capillus-veneris</name>
    <name type="common">Maidenhair fern</name>
    <dbReference type="NCBI Taxonomy" id="13818"/>
    <lineage>
        <taxon>Eukaryota</taxon>
        <taxon>Viridiplantae</taxon>
        <taxon>Streptophyta</taxon>
        <taxon>Embryophyta</taxon>
        <taxon>Tracheophyta</taxon>
        <taxon>Polypodiopsida</taxon>
        <taxon>Polypodiidae</taxon>
        <taxon>Polypodiales</taxon>
        <taxon>Pteridineae</taxon>
        <taxon>Pteridaceae</taxon>
        <taxon>Vittarioideae</taxon>
        <taxon>Adiantum</taxon>
    </lineage>
</organism>
<dbReference type="EMBL" id="JABFUD020000025">
    <property type="protein sequence ID" value="KAI5059646.1"/>
    <property type="molecule type" value="Genomic_DNA"/>
</dbReference>
<comment type="caution">
    <text evidence="1">The sequence shown here is derived from an EMBL/GenBank/DDBJ whole genome shotgun (WGS) entry which is preliminary data.</text>
</comment>
<evidence type="ECO:0000313" key="2">
    <source>
        <dbReference type="Proteomes" id="UP000886520"/>
    </source>
</evidence>
<gene>
    <name evidence="1" type="ORF">GOP47_0025965</name>
</gene>
<accession>A0A9D4U121</accession>
<dbReference type="InterPro" id="IPR004993">
    <property type="entry name" value="GH3"/>
</dbReference>
<dbReference type="PANTHER" id="PTHR31901:SF48">
    <property type="entry name" value="INDOLE-3-ACETIC ACID-AMIDO SYNTHETASE GH3.10"/>
    <property type="match status" value="1"/>
</dbReference>
<dbReference type="GO" id="GO:0005737">
    <property type="term" value="C:cytoplasm"/>
    <property type="evidence" value="ECO:0007669"/>
    <property type="project" value="TreeGrafter"/>
</dbReference>
<sequence length="79" mass="8716">MPTPDPKLAHGIASKCSTPEGWAGVIPHIWPNCKYIYLDRLRHYAGALPLVSTDYGSAESYIGVNTNPKAERRDVTFTV</sequence>
<proteinExistence type="predicted"/>
<keyword evidence="2" id="KW-1185">Reference proteome</keyword>
<feature type="non-terminal residue" evidence="1">
    <location>
        <position position="79"/>
    </location>
</feature>
<evidence type="ECO:0000313" key="1">
    <source>
        <dbReference type="EMBL" id="KAI5059646.1"/>
    </source>
</evidence>
<dbReference type="GO" id="GO:0016881">
    <property type="term" value="F:acid-amino acid ligase activity"/>
    <property type="evidence" value="ECO:0007669"/>
    <property type="project" value="TreeGrafter"/>
</dbReference>
<dbReference type="PANTHER" id="PTHR31901">
    <property type="entry name" value="GH3 DOMAIN-CONTAINING PROTEIN"/>
    <property type="match status" value="1"/>
</dbReference>
<name>A0A9D4U121_ADICA</name>
<dbReference type="Proteomes" id="UP000886520">
    <property type="component" value="Chromosome 25"/>
</dbReference>
<protein>
    <submittedName>
        <fullName evidence="1">Uncharacterized protein</fullName>
    </submittedName>
</protein>
<reference evidence="1" key="1">
    <citation type="submission" date="2021-01" db="EMBL/GenBank/DDBJ databases">
        <title>Adiantum capillus-veneris genome.</title>
        <authorList>
            <person name="Fang Y."/>
            <person name="Liao Q."/>
        </authorList>
    </citation>
    <scope>NUCLEOTIDE SEQUENCE</scope>
    <source>
        <strain evidence="1">H3</strain>
        <tissue evidence="1">Leaf</tissue>
    </source>
</reference>
<dbReference type="AlphaFoldDB" id="A0A9D4U121"/>